<proteinExistence type="inferred from homology"/>
<dbReference type="RefSeq" id="WP_036186581.1">
    <property type="nucleotide sequence ID" value="NZ_AVDA01000012.1"/>
</dbReference>
<evidence type="ECO:0000313" key="12">
    <source>
        <dbReference type="EMBL" id="KGR78329.1"/>
    </source>
</evidence>
<evidence type="ECO:0000256" key="7">
    <source>
        <dbReference type="NCBIfam" id="TIGR00112"/>
    </source>
</evidence>
<comment type="pathway">
    <text evidence="6 9">Amino-acid biosynthesis; L-proline biosynthesis; L-proline from L-glutamate 5-semialdehyde: step 1/1.</text>
</comment>
<keyword evidence="6" id="KW-0963">Cytoplasm</keyword>
<dbReference type="InterPro" id="IPR008927">
    <property type="entry name" value="6-PGluconate_DH-like_C_sf"/>
</dbReference>
<keyword evidence="13" id="KW-1185">Reference proteome</keyword>
<sequence>MQKIVFVGAGAMAEALIQGWIYQEVAETNNIYMSNRSNYERLDYLSSTYGVNILQNKEQLFDADLVVLAIKPKDGKIAMEAIKPFIADNTPILTVMAGISMETVSNILGERPIARVMPNTSASIGMSASGVAFNEFVTEKQKERFIEMLDAIGIVIEVDEDKLHAVTALSGSGPAYLYYLVEAFEKAGTEFGLPKETVRKLMVQTIAGSAAMLERVKEEPNVLRRKVTSPGGTTEAGIQALEDHHFNEAISNCIKSAEARSRELAKSE</sequence>
<dbReference type="GO" id="GO:0004735">
    <property type="term" value="F:pyrroline-5-carboxylate reductase activity"/>
    <property type="evidence" value="ECO:0007669"/>
    <property type="project" value="UniProtKB-UniRule"/>
</dbReference>
<dbReference type="OrthoDB" id="9805754at2"/>
<dbReference type="AlphaFoldDB" id="A0A0A3I0W1"/>
<dbReference type="InterPro" id="IPR036291">
    <property type="entry name" value="NAD(P)-bd_dom_sf"/>
</dbReference>
<evidence type="ECO:0000256" key="6">
    <source>
        <dbReference type="HAMAP-Rule" id="MF_01925"/>
    </source>
</evidence>
<reference evidence="12 13" key="1">
    <citation type="submission" date="2014-02" db="EMBL/GenBank/DDBJ databases">
        <title>Draft genome sequence of Lysinibacillus manganicus DSM 26584T.</title>
        <authorList>
            <person name="Zhang F."/>
            <person name="Wang G."/>
            <person name="Zhang L."/>
        </authorList>
    </citation>
    <scope>NUCLEOTIDE SEQUENCE [LARGE SCALE GENOMIC DNA]</scope>
    <source>
        <strain evidence="12 13">DSM 26584</strain>
    </source>
</reference>
<dbReference type="Pfam" id="PF03807">
    <property type="entry name" value="F420_oxidored"/>
    <property type="match status" value="1"/>
</dbReference>
<gene>
    <name evidence="6" type="primary">proC</name>
    <name evidence="12" type="ORF">CD29_11465</name>
</gene>
<dbReference type="PANTHER" id="PTHR11645">
    <property type="entry name" value="PYRROLINE-5-CARBOXYLATE REDUCTASE"/>
    <property type="match status" value="1"/>
</dbReference>
<dbReference type="InterPro" id="IPR000304">
    <property type="entry name" value="Pyrroline-COOH_reductase"/>
</dbReference>
<dbReference type="SUPFAM" id="SSF51735">
    <property type="entry name" value="NAD(P)-binding Rossmann-fold domains"/>
    <property type="match status" value="1"/>
</dbReference>
<protein>
    <recommendedName>
        <fullName evidence="6 7">Pyrroline-5-carboxylate reductase</fullName>
        <shortName evidence="6">P5C reductase</shortName>
        <shortName evidence="6">P5CR</shortName>
        <ecNumber evidence="6 7">1.5.1.2</ecNumber>
    </recommendedName>
    <alternativeName>
        <fullName evidence="6">PCA reductase</fullName>
    </alternativeName>
</protein>
<name>A0A0A3I0W1_9BACL</name>
<dbReference type="Pfam" id="PF14748">
    <property type="entry name" value="P5CR_dimer"/>
    <property type="match status" value="1"/>
</dbReference>
<evidence type="ECO:0000256" key="3">
    <source>
        <dbReference type="ARBA" id="ARBA00022857"/>
    </source>
</evidence>
<comment type="catalytic activity">
    <reaction evidence="6">
        <text>L-proline + NAD(+) = (S)-1-pyrroline-5-carboxylate + NADH + 2 H(+)</text>
        <dbReference type="Rhea" id="RHEA:14105"/>
        <dbReference type="ChEBI" id="CHEBI:15378"/>
        <dbReference type="ChEBI" id="CHEBI:17388"/>
        <dbReference type="ChEBI" id="CHEBI:57540"/>
        <dbReference type="ChEBI" id="CHEBI:57945"/>
        <dbReference type="ChEBI" id="CHEBI:60039"/>
        <dbReference type="EC" id="1.5.1.2"/>
    </reaction>
</comment>
<comment type="subcellular location">
    <subcellularLocation>
        <location evidence="6">Cytoplasm</location>
    </subcellularLocation>
</comment>
<dbReference type="FunFam" id="1.10.3730.10:FF:000001">
    <property type="entry name" value="Pyrroline-5-carboxylate reductase"/>
    <property type="match status" value="1"/>
</dbReference>
<organism evidence="12 13">
    <name type="scientific">Ureibacillus manganicus DSM 26584</name>
    <dbReference type="NCBI Taxonomy" id="1384049"/>
    <lineage>
        <taxon>Bacteria</taxon>
        <taxon>Bacillati</taxon>
        <taxon>Bacillota</taxon>
        <taxon>Bacilli</taxon>
        <taxon>Bacillales</taxon>
        <taxon>Caryophanaceae</taxon>
        <taxon>Ureibacillus</taxon>
    </lineage>
</organism>
<dbReference type="GO" id="GO:0005737">
    <property type="term" value="C:cytoplasm"/>
    <property type="evidence" value="ECO:0007669"/>
    <property type="project" value="UniProtKB-SubCell"/>
</dbReference>
<evidence type="ECO:0000313" key="13">
    <source>
        <dbReference type="Proteomes" id="UP000030416"/>
    </source>
</evidence>
<dbReference type="InterPro" id="IPR053790">
    <property type="entry name" value="P5CR-like_CS"/>
</dbReference>
<feature type="domain" description="Pyrroline-5-carboxylate reductase dimerisation" evidence="11">
    <location>
        <begin position="160"/>
        <end position="264"/>
    </location>
</feature>
<dbReference type="PROSITE" id="PS00521">
    <property type="entry name" value="P5CR"/>
    <property type="match status" value="1"/>
</dbReference>
<evidence type="ECO:0000256" key="1">
    <source>
        <dbReference type="ARBA" id="ARBA00005525"/>
    </source>
</evidence>
<keyword evidence="2 6" id="KW-0641">Proline biosynthesis</keyword>
<feature type="binding site" evidence="8">
    <location>
        <position position="56"/>
    </location>
    <ligand>
        <name>NADPH</name>
        <dbReference type="ChEBI" id="CHEBI:57783"/>
    </ligand>
</feature>
<dbReference type="PANTHER" id="PTHR11645:SF49">
    <property type="entry name" value="PYRROLINE-5-CARBOXYLATE REDUCTASE 1"/>
    <property type="match status" value="1"/>
</dbReference>
<comment type="caution">
    <text evidence="12">The sequence shown here is derived from an EMBL/GenBank/DDBJ whole genome shotgun (WGS) entry which is preliminary data.</text>
</comment>
<dbReference type="InterPro" id="IPR028939">
    <property type="entry name" value="P5C_Rdtase_cat_N"/>
</dbReference>
<evidence type="ECO:0000256" key="5">
    <source>
        <dbReference type="ARBA" id="ARBA00058118"/>
    </source>
</evidence>
<accession>A0A0A3I0W1</accession>
<dbReference type="GO" id="GO:0055129">
    <property type="term" value="P:L-proline biosynthetic process"/>
    <property type="evidence" value="ECO:0007669"/>
    <property type="project" value="UniProtKB-UniRule"/>
</dbReference>
<evidence type="ECO:0000259" key="10">
    <source>
        <dbReference type="Pfam" id="PF03807"/>
    </source>
</evidence>
<feature type="domain" description="Pyrroline-5-carboxylate reductase catalytic N-terminal" evidence="10">
    <location>
        <begin position="3"/>
        <end position="82"/>
    </location>
</feature>
<dbReference type="HAMAP" id="MF_01925">
    <property type="entry name" value="P5C_reductase"/>
    <property type="match status" value="1"/>
</dbReference>
<evidence type="ECO:0000256" key="2">
    <source>
        <dbReference type="ARBA" id="ARBA00022650"/>
    </source>
</evidence>
<comment type="similarity">
    <text evidence="1 6 9">Belongs to the pyrroline-5-carboxylate reductase family.</text>
</comment>
<dbReference type="Proteomes" id="UP000030416">
    <property type="component" value="Unassembled WGS sequence"/>
</dbReference>
<keyword evidence="4 6" id="KW-0560">Oxidoreductase</keyword>
<dbReference type="PIRSF" id="PIRSF000193">
    <property type="entry name" value="Pyrrol-5-carb_rd"/>
    <property type="match status" value="1"/>
</dbReference>
<evidence type="ECO:0000256" key="4">
    <source>
        <dbReference type="ARBA" id="ARBA00023002"/>
    </source>
</evidence>
<dbReference type="Gene3D" id="3.40.50.720">
    <property type="entry name" value="NAD(P)-binding Rossmann-like Domain"/>
    <property type="match status" value="1"/>
</dbReference>
<keyword evidence="6 9" id="KW-0028">Amino-acid biosynthesis</keyword>
<dbReference type="InterPro" id="IPR029036">
    <property type="entry name" value="P5CR_dimer"/>
</dbReference>
<comment type="catalytic activity">
    <reaction evidence="6 9">
        <text>L-proline + NADP(+) = (S)-1-pyrroline-5-carboxylate + NADPH + 2 H(+)</text>
        <dbReference type="Rhea" id="RHEA:14109"/>
        <dbReference type="ChEBI" id="CHEBI:15378"/>
        <dbReference type="ChEBI" id="CHEBI:17388"/>
        <dbReference type="ChEBI" id="CHEBI:57783"/>
        <dbReference type="ChEBI" id="CHEBI:58349"/>
        <dbReference type="ChEBI" id="CHEBI:60039"/>
        <dbReference type="EC" id="1.5.1.2"/>
    </reaction>
</comment>
<evidence type="ECO:0000256" key="8">
    <source>
        <dbReference type="PIRSR" id="PIRSR000193-1"/>
    </source>
</evidence>
<evidence type="ECO:0000256" key="9">
    <source>
        <dbReference type="RuleBase" id="RU003903"/>
    </source>
</evidence>
<dbReference type="STRING" id="1384049.CD29_11465"/>
<dbReference type="eggNOG" id="COG0345">
    <property type="taxonomic scope" value="Bacteria"/>
</dbReference>
<keyword evidence="3 6" id="KW-0521">NADP</keyword>
<dbReference type="Gene3D" id="1.10.3730.10">
    <property type="entry name" value="ProC C-terminal domain-like"/>
    <property type="match status" value="1"/>
</dbReference>
<feature type="binding site" evidence="8">
    <location>
        <begin position="69"/>
        <end position="72"/>
    </location>
    <ligand>
        <name>NADP(+)</name>
        <dbReference type="ChEBI" id="CHEBI:58349"/>
    </ligand>
</feature>
<dbReference type="UniPathway" id="UPA00098">
    <property type="reaction ID" value="UER00361"/>
</dbReference>
<comment type="function">
    <text evidence="5 6">Catalyzes the reduction of 1-pyrroline-5-carboxylate (PCA) to L-proline.</text>
</comment>
<dbReference type="NCBIfam" id="TIGR00112">
    <property type="entry name" value="proC"/>
    <property type="match status" value="1"/>
</dbReference>
<dbReference type="EC" id="1.5.1.2" evidence="6 7"/>
<evidence type="ECO:0000259" key="11">
    <source>
        <dbReference type="Pfam" id="PF14748"/>
    </source>
</evidence>
<dbReference type="EMBL" id="JPVN01000012">
    <property type="protein sequence ID" value="KGR78329.1"/>
    <property type="molecule type" value="Genomic_DNA"/>
</dbReference>
<dbReference type="SUPFAM" id="SSF48179">
    <property type="entry name" value="6-phosphogluconate dehydrogenase C-terminal domain-like"/>
    <property type="match status" value="1"/>
</dbReference>